<feature type="region of interest" description="Disordered" evidence="1">
    <location>
        <begin position="1"/>
        <end position="112"/>
    </location>
</feature>
<evidence type="ECO:0000256" key="1">
    <source>
        <dbReference type="SAM" id="MobiDB-lite"/>
    </source>
</evidence>
<reference evidence="2" key="1">
    <citation type="journal article" date="2020" name="Nat. Commun.">
        <title>Large-scale genome sequencing of mycorrhizal fungi provides insights into the early evolution of symbiotic traits.</title>
        <authorList>
            <person name="Miyauchi S."/>
            <person name="Kiss E."/>
            <person name="Kuo A."/>
            <person name="Drula E."/>
            <person name="Kohler A."/>
            <person name="Sanchez-Garcia M."/>
            <person name="Morin E."/>
            <person name="Andreopoulos B."/>
            <person name="Barry K.W."/>
            <person name="Bonito G."/>
            <person name="Buee M."/>
            <person name="Carver A."/>
            <person name="Chen C."/>
            <person name="Cichocki N."/>
            <person name="Clum A."/>
            <person name="Culley D."/>
            <person name="Crous P.W."/>
            <person name="Fauchery L."/>
            <person name="Girlanda M."/>
            <person name="Hayes R.D."/>
            <person name="Keri Z."/>
            <person name="LaButti K."/>
            <person name="Lipzen A."/>
            <person name="Lombard V."/>
            <person name="Magnuson J."/>
            <person name="Maillard F."/>
            <person name="Murat C."/>
            <person name="Nolan M."/>
            <person name="Ohm R.A."/>
            <person name="Pangilinan J."/>
            <person name="Pereira M.F."/>
            <person name="Perotto S."/>
            <person name="Peter M."/>
            <person name="Pfister S."/>
            <person name="Riley R."/>
            <person name="Sitrit Y."/>
            <person name="Stielow J.B."/>
            <person name="Szollosi G."/>
            <person name="Zifcakova L."/>
            <person name="Stursova M."/>
            <person name="Spatafora J.W."/>
            <person name="Tedersoo L."/>
            <person name="Vaario L.M."/>
            <person name="Yamada A."/>
            <person name="Yan M."/>
            <person name="Wang P."/>
            <person name="Xu J."/>
            <person name="Bruns T."/>
            <person name="Baldrian P."/>
            <person name="Vilgalys R."/>
            <person name="Dunand C."/>
            <person name="Henrissat B."/>
            <person name="Grigoriev I.V."/>
            <person name="Hibbett D."/>
            <person name="Nagy L.G."/>
            <person name="Martin F.M."/>
        </authorList>
    </citation>
    <scope>NUCLEOTIDE SEQUENCE</scope>
    <source>
        <strain evidence="2">UP504</strain>
    </source>
</reference>
<protein>
    <submittedName>
        <fullName evidence="2">Uncharacterized protein</fullName>
    </submittedName>
</protein>
<proteinExistence type="predicted"/>
<accession>A0A9P6B971</accession>
<organism evidence="2 3">
    <name type="scientific">Hydnum rufescens UP504</name>
    <dbReference type="NCBI Taxonomy" id="1448309"/>
    <lineage>
        <taxon>Eukaryota</taxon>
        <taxon>Fungi</taxon>
        <taxon>Dikarya</taxon>
        <taxon>Basidiomycota</taxon>
        <taxon>Agaricomycotina</taxon>
        <taxon>Agaricomycetes</taxon>
        <taxon>Cantharellales</taxon>
        <taxon>Hydnaceae</taxon>
        <taxon>Hydnum</taxon>
    </lineage>
</organism>
<dbReference type="EMBL" id="MU128915">
    <property type="protein sequence ID" value="KAF9519860.1"/>
    <property type="molecule type" value="Genomic_DNA"/>
</dbReference>
<feature type="compositionally biased region" description="Basic and acidic residues" evidence="1">
    <location>
        <begin position="10"/>
        <end position="21"/>
    </location>
</feature>
<feature type="compositionally biased region" description="Low complexity" evidence="1">
    <location>
        <begin position="28"/>
        <end position="37"/>
    </location>
</feature>
<dbReference type="AlphaFoldDB" id="A0A9P6B971"/>
<comment type="caution">
    <text evidence="2">The sequence shown here is derived from an EMBL/GenBank/DDBJ whole genome shotgun (WGS) entry which is preliminary data.</text>
</comment>
<evidence type="ECO:0000313" key="3">
    <source>
        <dbReference type="Proteomes" id="UP000886523"/>
    </source>
</evidence>
<sequence>MASQFSFDPSEAKAQAEYERSRQRRAAQRGQQHQTARPTQLISPPVSPSRGSWRKPSLSSNNRDRRKSQRVSGGARDWFSEDPPMDDDDSNNEAHNVPEATWDSASETEQSGADDALLSDYVAHKTDPRDFINVSEYYLARGAPGYHYSPEHQVPQPDAPLMQERVLGPGLGLPIDAYRWVLSEEENGCTMSWPSPQGHSHRTAISPLPSGLVPAHPQLPSIVSACGHILIFPPTITTTVAVIGIASLQKFGILSTYMSHSHQHDLSLRGQTLYYSTPSIYD</sequence>
<dbReference type="Proteomes" id="UP000886523">
    <property type="component" value="Unassembled WGS sequence"/>
</dbReference>
<name>A0A9P6B971_9AGAM</name>
<keyword evidence="3" id="KW-1185">Reference proteome</keyword>
<gene>
    <name evidence="2" type="ORF">BS47DRAFT_1481755</name>
</gene>
<evidence type="ECO:0000313" key="2">
    <source>
        <dbReference type="EMBL" id="KAF9519860.1"/>
    </source>
</evidence>